<protein>
    <recommendedName>
        <fullName evidence="5">ApeA N-terminal domain-containing protein</fullName>
    </recommendedName>
</protein>
<feature type="transmembrane region" description="Helical" evidence="2">
    <location>
        <begin position="6"/>
        <end position="25"/>
    </location>
</feature>
<reference evidence="3 4" key="1">
    <citation type="submission" date="2013-11" db="EMBL/GenBank/DDBJ databases">
        <title>Single cell genomics of uncultured Tannerella BU063 (oral taxon 286).</title>
        <authorList>
            <person name="Beall C.J."/>
            <person name="Campbell A.G."/>
            <person name="Griffen A.L."/>
            <person name="Podar M."/>
            <person name="Leys E.J."/>
        </authorList>
    </citation>
    <scope>NUCLEOTIDE SEQUENCE [LARGE SCALE GENOMIC DNA]</scope>
    <source>
        <strain evidence="3">Cell 2</strain>
    </source>
</reference>
<comment type="caution">
    <text evidence="3">The sequence shown here is derived from an EMBL/GenBank/DDBJ whole genome shotgun (WGS) entry which is preliminary data.</text>
</comment>
<sequence length="594" mass="67827">MHVLTWTFSSYGFAPIFVVVSIINIQYNMTYKKNIGSTAKFIHELTEEKVSIIGLPFAEKEGKFVFDGMTLSFLLFPKDKVQIGCHLIPSRYDSLRVITKNGSYQIPKAHVSSSGEIGNKVDVRCHVRFDELSGLEWNKKKTYYYRFLLPIQSDNWSRHIDNSFYHYRNTANQCGFIKEGSRCGLIRIDIPGEGKIHIFPVGIGLYGQCTTAKSQYLVIESQFPCRYRDMHEYVYAISLSLGLVTSIAPFDYAFVIASGIQEFDGKIMGSVVKLRPTIRGQISFFTTSIGLLRKHLKGKADYAFPPDCDEEGNLLKNYLDPMTEQEFSGLVSMLHKSKDLARSALMLIDSSMNLECLGAIYAVALETICSVLIEANKESFSDYFEKKPWDDEWISNKNKLTRPFERLVEIGHELSEEKRDELVNIRNSFLHGGVLGFSHTEYYKLLYPCMKLRCFCGILLLRYAGFKGPILNNAVEMGLKEAIANKEPLFITYDEEAAKELVEKRKKEKQKEEEENNTRNQDKNNTRNQDKNSTRNQGKDNKQSQGKNNTRNQGKNNTRNQDKNNKGSQSKNNTRKSQGKEKSPQPTKEPEASV</sequence>
<evidence type="ECO:0008006" key="5">
    <source>
        <dbReference type="Google" id="ProtNLM"/>
    </source>
</evidence>
<dbReference type="PATRIC" id="fig|1411148.3.peg.2326"/>
<feature type="transmembrane region" description="Helical" evidence="2">
    <location>
        <begin position="233"/>
        <end position="255"/>
    </location>
</feature>
<accession>W2C0G6</accession>
<keyword evidence="2" id="KW-1133">Transmembrane helix</keyword>
<gene>
    <name evidence="3" type="ORF">N425_13820</name>
</gene>
<feature type="compositionally biased region" description="Basic and acidic residues" evidence="1">
    <location>
        <begin position="504"/>
        <end position="542"/>
    </location>
</feature>
<feature type="compositionally biased region" description="Polar residues" evidence="1">
    <location>
        <begin position="543"/>
        <end position="559"/>
    </location>
</feature>
<evidence type="ECO:0000313" key="4">
    <source>
        <dbReference type="Proteomes" id="UP000018837"/>
    </source>
</evidence>
<dbReference type="EMBL" id="AYUF01000497">
    <property type="protein sequence ID" value="ETK00684.1"/>
    <property type="molecule type" value="Genomic_DNA"/>
</dbReference>
<proteinExistence type="predicted"/>
<feature type="compositionally biased region" description="Basic and acidic residues" evidence="1">
    <location>
        <begin position="578"/>
        <end position="594"/>
    </location>
</feature>
<keyword evidence="2" id="KW-0812">Transmembrane</keyword>
<evidence type="ECO:0000256" key="2">
    <source>
        <dbReference type="SAM" id="Phobius"/>
    </source>
</evidence>
<evidence type="ECO:0000256" key="1">
    <source>
        <dbReference type="SAM" id="MobiDB-lite"/>
    </source>
</evidence>
<feature type="region of interest" description="Disordered" evidence="1">
    <location>
        <begin position="504"/>
        <end position="594"/>
    </location>
</feature>
<keyword evidence="2" id="KW-0472">Membrane</keyword>
<organism evidence="3 4">
    <name type="scientific">Tannerella sp. oral taxon BU063 isolate Cell 2</name>
    <dbReference type="NCBI Taxonomy" id="1411148"/>
    <lineage>
        <taxon>Bacteria</taxon>
        <taxon>Pseudomonadati</taxon>
        <taxon>Bacteroidota</taxon>
        <taxon>Bacteroidia</taxon>
        <taxon>Bacteroidales</taxon>
        <taxon>Tannerellaceae</taxon>
        <taxon>Tannerella</taxon>
    </lineage>
</organism>
<evidence type="ECO:0000313" key="3">
    <source>
        <dbReference type="EMBL" id="ETK00684.1"/>
    </source>
</evidence>
<dbReference type="AlphaFoldDB" id="W2C0G6"/>
<name>W2C0G6_9BACT</name>
<dbReference type="Proteomes" id="UP000018837">
    <property type="component" value="Unassembled WGS sequence"/>
</dbReference>
<feature type="compositionally biased region" description="Polar residues" evidence="1">
    <location>
        <begin position="566"/>
        <end position="576"/>
    </location>
</feature>